<dbReference type="EMBL" id="FOYL01000004">
    <property type="protein sequence ID" value="SFR15632.1"/>
    <property type="molecule type" value="Genomic_DNA"/>
</dbReference>
<dbReference type="PROSITE" id="PS51257">
    <property type="entry name" value="PROKAR_LIPOPROTEIN"/>
    <property type="match status" value="1"/>
</dbReference>
<evidence type="ECO:0008006" key="4">
    <source>
        <dbReference type="Google" id="ProtNLM"/>
    </source>
</evidence>
<dbReference type="RefSeq" id="WP_093594302.1">
    <property type="nucleotide sequence ID" value="NZ_FOYL01000004.1"/>
</dbReference>
<evidence type="ECO:0000256" key="1">
    <source>
        <dbReference type="SAM" id="SignalP"/>
    </source>
</evidence>
<feature type="chain" id="PRO_5038618820" description="Lipoprotein" evidence="1">
    <location>
        <begin position="26"/>
        <end position="196"/>
    </location>
</feature>
<name>A0A1I6EDQ5_9PSEU</name>
<sequence length="196" mass="20625">MTTFRLVAAVLGAAALAACSTPPPAPVQQAAPTTTTTADVPGADPAAWFDAYCGPMGVTQTARLQLQGKAQEGMEAVKAAVVAWTAGAAVSNRHMADELEKLGPLGSDVRSLHERLVSALRNEAKTFDDSSARLRAQAADDKFPERYKQIMVGSSGDSVGTLFKQILDTTPKYTEAFRANEVCKAWQGLAKQSGGN</sequence>
<feature type="signal peptide" evidence="1">
    <location>
        <begin position="1"/>
        <end position="25"/>
    </location>
</feature>
<evidence type="ECO:0000313" key="2">
    <source>
        <dbReference type="EMBL" id="SFR15632.1"/>
    </source>
</evidence>
<dbReference type="AlphaFoldDB" id="A0A1I6EDQ5"/>
<dbReference type="OrthoDB" id="3697029at2"/>
<gene>
    <name evidence="2" type="ORF">SAMN04488564_104199</name>
</gene>
<proteinExistence type="predicted"/>
<protein>
    <recommendedName>
        <fullName evidence="4">Lipoprotein</fullName>
    </recommendedName>
</protein>
<reference evidence="3" key="1">
    <citation type="submission" date="2016-10" db="EMBL/GenBank/DDBJ databases">
        <authorList>
            <person name="Varghese N."/>
            <person name="Submissions S."/>
        </authorList>
    </citation>
    <scope>NUCLEOTIDE SEQUENCE [LARGE SCALE GENOMIC DNA]</scope>
    <source>
        <strain evidence="3">DSM 44232</strain>
    </source>
</reference>
<keyword evidence="3" id="KW-1185">Reference proteome</keyword>
<dbReference type="STRING" id="84724.SAMN04488564_104199"/>
<dbReference type="Proteomes" id="UP000198583">
    <property type="component" value="Unassembled WGS sequence"/>
</dbReference>
<accession>A0A1I6EDQ5</accession>
<organism evidence="2 3">
    <name type="scientific">Lentzea waywayandensis</name>
    <dbReference type="NCBI Taxonomy" id="84724"/>
    <lineage>
        <taxon>Bacteria</taxon>
        <taxon>Bacillati</taxon>
        <taxon>Actinomycetota</taxon>
        <taxon>Actinomycetes</taxon>
        <taxon>Pseudonocardiales</taxon>
        <taxon>Pseudonocardiaceae</taxon>
        <taxon>Lentzea</taxon>
    </lineage>
</organism>
<evidence type="ECO:0000313" key="3">
    <source>
        <dbReference type="Proteomes" id="UP000198583"/>
    </source>
</evidence>
<keyword evidence="1" id="KW-0732">Signal</keyword>